<protein>
    <submittedName>
        <fullName evidence="1">Uncharacterized protein</fullName>
    </submittedName>
</protein>
<name>A0ACB6R7W3_9PLEO</name>
<sequence length="550" mass="61953">MPQRVHIDQLAIGYFHDSNRGSSSLTLSEKHSITWVRVPCYLSALQANFAHFENSLHIIAIPDYTIWQAAQANTIKLLWFTVDRLKNDIAATTLRAISLPLSLFWPTRCKAFVLALFSTITFNELFLMTAVIAFQSCNNSNNSSYQNRSCVIVLNPPVSGQLQRERWRLGSFVLLAMALTFIWGGTCNPLGLIMYALESGFIAGSMDTTILFLILSGPTLNLLFIAENHASSRICMLFLKLSFTRRLHVVEPLIAAVFFSLTLGLCVVVEGIPACFILTRHRVRLQSFPTSQSQNFLHLIILFRRVLATSRLQLQEPEPDSDNHNSRIEARHRNNSIKSLPWTTRRIPEIDQQNRNYARNCNVQAFRDAHCTISPLHAFLKESQRIFDTLSAPKFTNFLAFQIPTNSYATSFLILQFLTELYGARHSGKVSRTSEQPFIGCALTRWASTPAKPNFISFPKKIEGNSGATSVRLLLRVYLTSKSELTFKGLWLRVPCLVAPGRYWKLDRSTESIGNVFLPLQYIIIPSLAMSSMGAKSISPLIILNPTSSN</sequence>
<comment type="caution">
    <text evidence="1">The sequence shown here is derived from an EMBL/GenBank/DDBJ whole genome shotgun (WGS) entry which is preliminary data.</text>
</comment>
<gene>
    <name evidence="1" type="ORF">BDR25DRAFT_350744</name>
</gene>
<accession>A0ACB6R7W3</accession>
<proteinExistence type="predicted"/>
<keyword evidence="2" id="KW-1185">Reference proteome</keyword>
<reference evidence="1" key="1">
    <citation type="journal article" date="2020" name="Stud. Mycol.">
        <title>101 Dothideomycetes genomes: a test case for predicting lifestyles and emergence of pathogens.</title>
        <authorList>
            <person name="Haridas S."/>
            <person name="Albert R."/>
            <person name="Binder M."/>
            <person name="Bloem J."/>
            <person name="Labutti K."/>
            <person name="Salamov A."/>
            <person name="Andreopoulos B."/>
            <person name="Baker S."/>
            <person name="Barry K."/>
            <person name="Bills G."/>
            <person name="Bluhm B."/>
            <person name="Cannon C."/>
            <person name="Castanera R."/>
            <person name="Culley D."/>
            <person name="Daum C."/>
            <person name="Ezra D."/>
            <person name="Gonzalez J."/>
            <person name="Henrissat B."/>
            <person name="Kuo A."/>
            <person name="Liang C."/>
            <person name="Lipzen A."/>
            <person name="Lutzoni F."/>
            <person name="Magnuson J."/>
            <person name="Mondo S."/>
            <person name="Nolan M."/>
            <person name="Ohm R."/>
            <person name="Pangilinan J."/>
            <person name="Park H.-J."/>
            <person name="Ramirez L."/>
            <person name="Alfaro M."/>
            <person name="Sun H."/>
            <person name="Tritt A."/>
            <person name="Yoshinaga Y."/>
            <person name="Zwiers L.-H."/>
            <person name="Turgeon B."/>
            <person name="Goodwin S."/>
            <person name="Spatafora J."/>
            <person name="Crous P."/>
            <person name="Grigoriev I."/>
        </authorList>
    </citation>
    <scope>NUCLEOTIDE SEQUENCE</scope>
    <source>
        <strain evidence="1">ATCC 200398</strain>
    </source>
</reference>
<organism evidence="1 2">
    <name type="scientific">Lindgomyces ingoldianus</name>
    <dbReference type="NCBI Taxonomy" id="673940"/>
    <lineage>
        <taxon>Eukaryota</taxon>
        <taxon>Fungi</taxon>
        <taxon>Dikarya</taxon>
        <taxon>Ascomycota</taxon>
        <taxon>Pezizomycotina</taxon>
        <taxon>Dothideomycetes</taxon>
        <taxon>Pleosporomycetidae</taxon>
        <taxon>Pleosporales</taxon>
        <taxon>Lindgomycetaceae</taxon>
        <taxon>Lindgomyces</taxon>
    </lineage>
</organism>
<evidence type="ECO:0000313" key="1">
    <source>
        <dbReference type="EMBL" id="KAF2475363.1"/>
    </source>
</evidence>
<evidence type="ECO:0000313" key="2">
    <source>
        <dbReference type="Proteomes" id="UP000799755"/>
    </source>
</evidence>
<dbReference type="Proteomes" id="UP000799755">
    <property type="component" value="Unassembled WGS sequence"/>
</dbReference>
<dbReference type="EMBL" id="MU003496">
    <property type="protein sequence ID" value="KAF2475363.1"/>
    <property type="molecule type" value="Genomic_DNA"/>
</dbReference>